<dbReference type="CDD" id="cd12148">
    <property type="entry name" value="fungal_TF_MHR"/>
    <property type="match status" value="1"/>
</dbReference>
<reference evidence="5 6" key="1">
    <citation type="submission" date="2017-03" db="EMBL/GenBank/DDBJ databases">
        <title>Genomes of endolithic fungi from Antarctica.</title>
        <authorList>
            <person name="Coleine C."/>
            <person name="Masonjones S."/>
            <person name="Stajich J.E."/>
        </authorList>
    </citation>
    <scope>NUCLEOTIDE SEQUENCE [LARGE SCALE GENOMIC DNA]</scope>
    <source>
        <strain evidence="5 6">CCFEE 5311</strain>
    </source>
</reference>
<evidence type="ECO:0000313" key="6">
    <source>
        <dbReference type="Proteomes" id="UP000310066"/>
    </source>
</evidence>
<evidence type="ECO:0000256" key="2">
    <source>
        <dbReference type="ARBA" id="ARBA00023242"/>
    </source>
</evidence>
<feature type="region of interest" description="Disordered" evidence="3">
    <location>
        <begin position="1"/>
        <end position="95"/>
    </location>
</feature>
<dbReference type="EMBL" id="NAJP01000102">
    <property type="protein sequence ID" value="TKA30506.1"/>
    <property type="molecule type" value="Genomic_DNA"/>
</dbReference>
<dbReference type="Proteomes" id="UP000310066">
    <property type="component" value="Unassembled WGS sequence"/>
</dbReference>
<dbReference type="PROSITE" id="PS50048">
    <property type="entry name" value="ZN2_CY6_FUNGAL_2"/>
    <property type="match status" value="1"/>
</dbReference>
<name>A0A4U0U7V7_9PEZI</name>
<feature type="compositionally biased region" description="Gly residues" evidence="3">
    <location>
        <begin position="953"/>
        <end position="962"/>
    </location>
</feature>
<feature type="compositionally biased region" description="Polar residues" evidence="3">
    <location>
        <begin position="215"/>
        <end position="242"/>
    </location>
</feature>
<dbReference type="GO" id="GO:0000981">
    <property type="term" value="F:DNA-binding transcription factor activity, RNA polymerase II-specific"/>
    <property type="evidence" value="ECO:0007669"/>
    <property type="project" value="InterPro"/>
</dbReference>
<dbReference type="InterPro" id="IPR036864">
    <property type="entry name" value="Zn2-C6_fun-type_DNA-bd_sf"/>
</dbReference>
<feature type="compositionally biased region" description="Polar residues" evidence="3">
    <location>
        <begin position="266"/>
        <end position="276"/>
    </location>
</feature>
<dbReference type="InterPro" id="IPR007219">
    <property type="entry name" value="XnlR_reg_dom"/>
</dbReference>
<dbReference type="CDD" id="cd00067">
    <property type="entry name" value="GAL4"/>
    <property type="match status" value="1"/>
</dbReference>
<feature type="compositionally biased region" description="Pro residues" evidence="3">
    <location>
        <begin position="18"/>
        <end position="28"/>
    </location>
</feature>
<dbReference type="STRING" id="329885.A0A4U0U7V7"/>
<dbReference type="PANTHER" id="PTHR46910:SF25">
    <property type="entry name" value="ABC-TRANSPORTER-REGULATING TRANSCRIPTION FACTOR"/>
    <property type="match status" value="1"/>
</dbReference>
<feature type="region of interest" description="Disordered" evidence="3">
    <location>
        <begin position="188"/>
        <end position="284"/>
    </location>
</feature>
<feature type="compositionally biased region" description="Pro residues" evidence="3">
    <location>
        <begin position="1"/>
        <end position="10"/>
    </location>
</feature>
<comment type="caution">
    <text evidence="5">The sequence shown here is derived from an EMBL/GenBank/DDBJ whole genome shotgun (WGS) entry which is preliminary data.</text>
</comment>
<feature type="compositionally biased region" description="Acidic residues" evidence="3">
    <location>
        <begin position="550"/>
        <end position="565"/>
    </location>
</feature>
<dbReference type="OrthoDB" id="2123952at2759"/>
<feature type="compositionally biased region" description="Low complexity" evidence="3">
    <location>
        <begin position="928"/>
        <end position="952"/>
    </location>
</feature>
<dbReference type="PROSITE" id="PS00463">
    <property type="entry name" value="ZN2_CY6_FUNGAL_1"/>
    <property type="match status" value="1"/>
</dbReference>
<feature type="domain" description="Zn(2)-C6 fungal-type" evidence="4">
    <location>
        <begin position="101"/>
        <end position="130"/>
    </location>
</feature>
<keyword evidence="1" id="KW-0479">Metal-binding</keyword>
<proteinExistence type="predicted"/>
<evidence type="ECO:0000259" key="4">
    <source>
        <dbReference type="PROSITE" id="PS50048"/>
    </source>
</evidence>
<dbReference type="PANTHER" id="PTHR46910">
    <property type="entry name" value="TRANSCRIPTION FACTOR PDR1"/>
    <property type="match status" value="1"/>
</dbReference>
<organism evidence="5 6">
    <name type="scientific">Friedmanniomyces endolithicus</name>
    <dbReference type="NCBI Taxonomy" id="329885"/>
    <lineage>
        <taxon>Eukaryota</taxon>
        <taxon>Fungi</taxon>
        <taxon>Dikarya</taxon>
        <taxon>Ascomycota</taxon>
        <taxon>Pezizomycotina</taxon>
        <taxon>Dothideomycetes</taxon>
        <taxon>Dothideomycetidae</taxon>
        <taxon>Mycosphaerellales</taxon>
        <taxon>Teratosphaeriaceae</taxon>
        <taxon>Friedmanniomyces</taxon>
    </lineage>
</organism>
<evidence type="ECO:0000313" key="5">
    <source>
        <dbReference type="EMBL" id="TKA30506.1"/>
    </source>
</evidence>
<sequence length="1166" mass="126548">MDAPPRPGPGHPLHTMGAPPPQQPPPRAMPGYAAYPGPSRSPNYAESERQHTTQWYPPPATADPAYDYDVAEGASPTQDDPANDDPSPEGRDAKRRRIARACDMCRKKKIKCDGTQKCSHCLNYKTECIFTMVEKKRAPPKGAKYIEGLENRLGRMENLLRLSGLIGEDGGEKGEDLGTLERRLLVERQGASGSPAQVVSQGQDGTSRGGALQERPSSTSANGTPQEDPQQVASPPAVNNLSGGPATRRPTDSPRSATAAGATTTPNTQRQPSQPQKDPFKRTPQEVDALADQMCSLITNNCGETRYIGSSSGFSIFSPKGIQWVNEKTGDASFQSMIANATTESTSQPGGAGWDHWKPEVFNDLFERKVFKPLPPRRECEALLRDYFEHFNQMFPLFHEPTFMHLVDKHYSLEPYEGSGWWASLNVALAIAHRLRVMSNVVGQEEDDHAWGYLKNAMAVMTELTMRNTDLLSVQALLGMALFLQGTPNPQPSFFLVAAAIRLAHSIGLHKRGSGFNLNAVESEQRKRVFWIAYLLDKDICLRSGRPPSQDDDDMNVELPSEDPPDNVGNVPLASPTGPTTNGDDNSNHGNAAPRPRQADGAKEEGGTRKAMNLFRLMCTFAQIQSRVYKHLYSVRASRQSDGELLNTIGALDSELEAWKDSIPLDFRPEHPINAAHTPLILHVVCLHFAYYNCLTTIHRMSVHHGYWTNRLSEYAVSGLNARPLNPRVFMSAALCVNAARTSIGLVRYIPQGDYACVWYVPSYLPTKGIKSESESADVYAMYRLVLYYPVSALVTLFANILQNPQDARARSDLKLMSSVVSFLTMLERDVNEANGNVRRMLSVCAEFERIARVVLDKAERDLRSGRGKRKVAGSGLTERERQKELRDRGEAEKAIAEGLEEGKTLEQMQVETQAAYRRPVQTPSLRASVAGSSVHGGSSGASPASWGESQYSGGGGGGSGEYGRSPVPRQTMVGVPGDGTAFPQQYVQQRQHQQPHPQQSQMSNPGAQQDDPHFPYIIGLTNGRNHDFISNPRSPAPPPANFSQPQAALTDGYNNPSVTGFSPSNPQTLGDPLMLGDMGDMGGGGGGLGANGNINVNGDGGAGGGFLGGLGGAAGAGSFQQPFVPQDLWQMPMTLEWDWAEGLGLGSFTPGSMFEGGGGGGYMGT</sequence>
<feature type="region of interest" description="Disordered" evidence="3">
    <location>
        <begin position="917"/>
        <end position="1053"/>
    </location>
</feature>
<dbReference type="GO" id="GO:0006351">
    <property type="term" value="P:DNA-templated transcription"/>
    <property type="evidence" value="ECO:0007669"/>
    <property type="project" value="InterPro"/>
</dbReference>
<feature type="compositionally biased region" description="Polar residues" evidence="3">
    <location>
        <begin position="577"/>
        <end position="590"/>
    </location>
</feature>
<feature type="compositionally biased region" description="Basic and acidic residues" evidence="3">
    <location>
        <begin position="878"/>
        <end position="892"/>
    </location>
</feature>
<dbReference type="GO" id="GO:0008270">
    <property type="term" value="F:zinc ion binding"/>
    <property type="evidence" value="ECO:0007669"/>
    <property type="project" value="InterPro"/>
</dbReference>
<dbReference type="InterPro" id="IPR001138">
    <property type="entry name" value="Zn2Cys6_DnaBD"/>
</dbReference>
<evidence type="ECO:0000256" key="1">
    <source>
        <dbReference type="ARBA" id="ARBA00022723"/>
    </source>
</evidence>
<feature type="compositionally biased region" description="Low complexity" evidence="3">
    <location>
        <begin position="984"/>
        <end position="1002"/>
    </location>
</feature>
<feature type="compositionally biased region" description="Polar residues" evidence="3">
    <location>
        <begin position="1043"/>
        <end position="1053"/>
    </location>
</feature>
<feature type="region of interest" description="Disordered" evidence="3">
    <location>
        <begin position="545"/>
        <end position="606"/>
    </location>
</feature>
<dbReference type="InterPro" id="IPR050987">
    <property type="entry name" value="AtrR-like"/>
</dbReference>
<evidence type="ECO:0000256" key="3">
    <source>
        <dbReference type="SAM" id="MobiDB-lite"/>
    </source>
</evidence>
<feature type="compositionally biased region" description="Basic and acidic residues" evidence="3">
    <location>
        <begin position="597"/>
        <end position="606"/>
    </location>
</feature>
<keyword evidence="2" id="KW-0539">Nucleus</keyword>
<gene>
    <name evidence="5" type="ORF">B0A54_15800</name>
</gene>
<dbReference type="Gene3D" id="4.10.240.10">
    <property type="entry name" value="Zn(2)-C6 fungal-type DNA-binding domain"/>
    <property type="match status" value="1"/>
</dbReference>
<feature type="region of interest" description="Disordered" evidence="3">
    <location>
        <begin position="865"/>
        <end position="892"/>
    </location>
</feature>
<dbReference type="AlphaFoldDB" id="A0A4U0U7V7"/>
<dbReference type="Pfam" id="PF00172">
    <property type="entry name" value="Zn_clus"/>
    <property type="match status" value="1"/>
</dbReference>
<dbReference type="Pfam" id="PF04082">
    <property type="entry name" value="Fungal_trans"/>
    <property type="match status" value="1"/>
</dbReference>
<dbReference type="GO" id="GO:0003677">
    <property type="term" value="F:DNA binding"/>
    <property type="evidence" value="ECO:0007669"/>
    <property type="project" value="InterPro"/>
</dbReference>
<accession>A0A4U0U7V7</accession>
<protein>
    <recommendedName>
        <fullName evidence="4">Zn(2)-C6 fungal-type domain-containing protein</fullName>
    </recommendedName>
</protein>
<dbReference type="SUPFAM" id="SSF57701">
    <property type="entry name" value="Zn2/Cys6 DNA-binding domain"/>
    <property type="match status" value="1"/>
</dbReference>
<feature type="compositionally biased region" description="Polar residues" evidence="3">
    <location>
        <begin position="191"/>
        <end position="206"/>
    </location>
</feature>
<dbReference type="SMART" id="SM00906">
    <property type="entry name" value="Fungal_trans"/>
    <property type="match status" value="1"/>
</dbReference>
<dbReference type="SMART" id="SM00066">
    <property type="entry name" value="GAL4"/>
    <property type="match status" value="1"/>
</dbReference>